<dbReference type="Gene3D" id="3.20.20.140">
    <property type="entry name" value="Metal-dependent hydrolases"/>
    <property type="match status" value="1"/>
</dbReference>
<dbReference type="RefSeq" id="WP_025910161.1">
    <property type="nucleotide sequence ID" value="NZ_KQ758644.1"/>
</dbReference>
<dbReference type="GO" id="GO:0008448">
    <property type="term" value="F:N-acetylglucosamine-6-phosphate deacetylase activity"/>
    <property type="evidence" value="ECO:0007669"/>
    <property type="project" value="UniProtKB-EC"/>
</dbReference>
<dbReference type="Pfam" id="PF01979">
    <property type="entry name" value="Amidohydro_1"/>
    <property type="match status" value="1"/>
</dbReference>
<gene>
    <name evidence="14" type="ORF">AS180_09530</name>
</gene>
<name>A0A0V8JMB1_9BACI</name>
<feature type="binding site" evidence="11">
    <location>
        <position position="235"/>
    </location>
    <ligand>
        <name>substrate</name>
    </ligand>
</feature>
<evidence type="ECO:0000256" key="8">
    <source>
        <dbReference type="ARBA" id="ARBA00060590"/>
    </source>
</evidence>
<dbReference type="EC" id="3.5.1.25" evidence="2"/>
<feature type="binding site" evidence="12">
    <location>
        <position position="137"/>
    </location>
    <ligand>
        <name>Zn(2+)</name>
        <dbReference type="ChEBI" id="CHEBI:29105"/>
    </ligand>
</feature>
<comment type="caution">
    <text evidence="14">The sequence shown here is derived from an EMBL/GenBank/DDBJ whole genome shotgun (WGS) entry which is preliminary data.</text>
</comment>
<keyword evidence="6 9" id="KW-0119">Carbohydrate metabolism</keyword>
<keyword evidence="15" id="KW-1185">Reference proteome</keyword>
<evidence type="ECO:0000256" key="7">
    <source>
        <dbReference type="ARBA" id="ARBA00047647"/>
    </source>
</evidence>
<reference evidence="14 15" key="1">
    <citation type="submission" date="2015-11" db="EMBL/GenBank/DDBJ databases">
        <title>Bacillus caseinolyticus sp nov.</title>
        <authorList>
            <person name="Dastager S.G."/>
            <person name="Mawlankar R."/>
        </authorList>
    </citation>
    <scope>NUCLEOTIDE SEQUENCE [LARGE SCALE GENOMIC DNA]</scope>
    <source>
        <strain evidence="14 15">SGD-V-76</strain>
    </source>
</reference>
<evidence type="ECO:0000256" key="4">
    <source>
        <dbReference type="ARBA" id="ARBA00022723"/>
    </source>
</evidence>
<evidence type="ECO:0000313" key="15">
    <source>
        <dbReference type="Proteomes" id="UP000053681"/>
    </source>
</evidence>
<comment type="pathway">
    <text evidence="8">Amino-sugar metabolism; N-acetylneuraminate degradation; D-fructose 6-phosphate from N-acetylneuraminate: step 4/5.</text>
</comment>
<feature type="binding site" evidence="12">
    <location>
        <position position="224"/>
    </location>
    <ligand>
        <name>Zn(2+)</name>
        <dbReference type="ChEBI" id="CHEBI:29105"/>
    </ligand>
</feature>
<dbReference type="PANTHER" id="PTHR11113:SF14">
    <property type="entry name" value="N-ACETYLGLUCOSAMINE-6-PHOSPHATE DEACETYLASE"/>
    <property type="match status" value="1"/>
</dbReference>
<dbReference type="InterPro" id="IPR032466">
    <property type="entry name" value="Metal_Hydrolase"/>
</dbReference>
<evidence type="ECO:0000256" key="2">
    <source>
        <dbReference type="ARBA" id="ARBA00011899"/>
    </source>
</evidence>
<keyword evidence="4 12" id="KW-0479">Metal-binding</keyword>
<dbReference type="PANTHER" id="PTHR11113">
    <property type="entry name" value="N-ACETYLGLUCOSAMINE-6-PHOSPHATE DEACETYLASE"/>
    <property type="match status" value="1"/>
</dbReference>
<comment type="similarity">
    <text evidence="1 9">Belongs to the metallo-dependent hydrolases superfamily. NagA family.</text>
</comment>
<dbReference type="EMBL" id="LNQP01000028">
    <property type="protein sequence ID" value="KSU88153.1"/>
    <property type="molecule type" value="Genomic_DNA"/>
</dbReference>
<accession>A0A0V8JMB1</accession>
<dbReference type="Proteomes" id="UP000053681">
    <property type="component" value="Unassembled WGS sequence"/>
</dbReference>
<dbReference type="AlphaFoldDB" id="A0A0V8JMB1"/>
<evidence type="ECO:0000256" key="1">
    <source>
        <dbReference type="ARBA" id="ARBA00010716"/>
    </source>
</evidence>
<feature type="binding site" evidence="11">
    <location>
        <position position="259"/>
    </location>
    <ligand>
        <name>substrate</name>
    </ligand>
</feature>
<evidence type="ECO:0000259" key="13">
    <source>
        <dbReference type="Pfam" id="PF01979"/>
    </source>
</evidence>
<evidence type="ECO:0000313" key="14">
    <source>
        <dbReference type="EMBL" id="KSU88153.1"/>
    </source>
</evidence>
<dbReference type="InterPro" id="IPR011059">
    <property type="entry name" value="Metal-dep_hydrolase_composite"/>
</dbReference>
<dbReference type="SUPFAM" id="SSF51556">
    <property type="entry name" value="Metallo-dependent hydrolases"/>
    <property type="match status" value="1"/>
</dbReference>
<protein>
    <recommendedName>
        <fullName evidence="3">N-acetylglucosamine-6-phosphate deacetylase</fullName>
        <ecNumber evidence="2">3.5.1.25</ecNumber>
    </recommendedName>
</protein>
<dbReference type="GO" id="GO:0046872">
    <property type="term" value="F:metal ion binding"/>
    <property type="evidence" value="ECO:0007669"/>
    <property type="project" value="UniProtKB-KW"/>
</dbReference>
<feature type="domain" description="Amidohydrolase-related" evidence="13">
    <location>
        <begin position="56"/>
        <end position="387"/>
    </location>
</feature>
<dbReference type="GO" id="GO:0006046">
    <property type="term" value="P:N-acetylglucosamine catabolic process"/>
    <property type="evidence" value="ECO:0007669"/>
    <property type="project" value="TreeGrafter"/>
</dbReference>
<organism evidence="14 15">
    <name type="scientific">Priestia veravalensis</name>
    <dbReference type="NCBI Taxonomy" id="1414648"/>
    <lineage>
        <taxon>Bacteria</taxon>
        <taxon>Bacillati</taxon>
        <taxon>Bacillota</taxon>
        <taxon>Bacilli</taxon>
        <taxon>Bacillales</taxon>
        <taxon>Bacillaceae</taxon>
        <taxon>Priestia</taxon>
    </lineage>
</organism>
<dbReference type="FunFam" id="3.20.20.140:FF:000004">
    <property type="entry name" value="N-acetylglucosamine-6-phosphate deacetylase"/>
    <property type="match status" value="1"/>
</dbReference>
<evidence type="ECO:0000256" key="10">
    <source>
        <dbReference type="PIRSR" id="PIRSR038994-1"/>
    </source>
</evidence>
<evidence type="ECO:0000256" key="3">
    <source>
        <dbReference type="ARBA" id="ARBA00018029"/>
    </source>
</evidence>
<dbReference type="Gene3D" id="2.30.40.10">
    <property type="entry name" value="Urease, subunit C, domain 1"/>
    <property type="match status" value="1"/>
</dbReference>
<feature type="binding site" evidence="11">
    <location>
        <begin position="227"/>
        <end position="228"/>
    </location>
    <ligand>
        <name>substrate</name>
    </ligand>
</feature>
<feature type="active site" description="Proton donor/acceptor" evidence="10">
    <location>
        <position position="282"/>
    </location>
</feature>
<feature type="binding site" evidence="11">
    <location>
        <position position="148"/>
    </location>
    <ligand>
        <name>substrate</name>
    </ligand>
</feature>
<evidence type="ECO:0000256" key="6">
    <source>
        <dbReference type="ARBA" id="ARBA00023277"/>
    </source>
</evidence>
<evidence type="ECO:0000256" key="9">
    <source>
        <dbReference type="PIRNR" id="PIRNR038994"/>
    </source>
</evidence>
<evidence type="ECO:0000256" key="5">
    <source>
        <dbReference type="ARBA" id="ARBA00022801"/>
    </source>
</evidence>
<keyword evidence="5 9" id="KW-0378">Hydrolase</keyword>
<sequence>MNKPLVIYNVTVYGETTVYPNGYLKIENGLITELGSIHDYQKSSNDRVIEYSPDFIVVPGAIDVHIHGAGNADAMDATEDALKTMAATLPKEGTTSFLPTTMTQSVEAINDALIACGHFITNNQNNAQAEALGIHLEGPFISAKRAGAQPLHHIQQPSVEQFKRWQDLAQHHIRLVTLAPEELGGTELVKYLNQTNVVASIGHSDATYEEVVAAIGAGASHVTHLYNGMRGIHHREPGVLGAAYLREELYTELIADGIHSHKEMVKLAYQQISSERLILITDSLRAKWLESGVYDLGGQPVHVNETMATLGDGTLAGSILKMNDAMKNMIDFTSCSVSDVIQMTAVNPAKQIGVFNRKGSLKVGKDGDCVVLNKNFDVQLTVCRGHIAYEQGEQ</sequence>
<comment type="catalytic activity">
    <reaction evidence="7">
        <text>N-acetyl-D-glucosamine 6-phosphate + H2O = D-glucosamine 6-phosphate + acetate</text>
        <dbReference type="Rhea" id="RHEA:22936"/>
        <dbReference type="ChEBI" id="CHEBI:15377"/>
        <dbReference type="ChEBI" id="CHEBI:30089"/>
        <dbReference type="ChEBI" id="CHEBI:57513"/>
        <dbReference type="ChEBI" id="CHEBI:58725"/>
        <dbReference type="EC" id="3.5.1.25"/>
    </reaction>
</comment>
<feature type="binding site" evidence="12">
    <location>
        <position position="203"/>
    </location>
    <ligand>
        <name>Zn(2+)</name>
        <dbReference type="ChEBI" id="CHEBI:29105"/>
    </ligand>
</feature>
<dbReference type="CDD" id="cd00854">
    <property type="entry name" value="NagA"/>
    <property type="match status" value="1"/>
</dbReference>
<dbReference type="NCBIfam" id="TIGR00221">
    <property type="entry name" value="nagA"/>
    <property type="match status" value="1"/>
</dbReference>
<dbReference type="PIRSF" id="PIRSF038994">
    <property type="entry name" value="NagA"/>
    <property type="match status" value="1"/>
</dbReference>
<evidence type="ECO:0000256" key="12">
    <source>
        <dbReference type="PIRSR" id="PIRSR038994-3"/>
    </source>
</evidence>
<dbReference type="InterPro" id="IPR003764">
    <property type="entry name" value="GlcNAc_6-P_deAcase"/>
</dbReference>
<dbReference type="InterPro" id="IPR006680">
    <property type="entry name" value="Amidohydro-rel"/>
</dbReference>
<proteinExistence type="inferred from homology"/>
<dbReference type="SUPFAM" id="SSF51338">
    <property type="entry name" value="Composite domain of metallo-dependent hydrolases"/>
    <property type="match status" value="1"/>
</dbReference>
<comment type="cofactor">
    <cofactor evidence="12">
        <name>a divalent metal cation</name>
        <dbReference type="ChEBI" id="CHEBI:60240"/>
    </cofactor>
    <text evidence="12">Binds 1 divalent metal cation per subunit.</text>
</comment>
<feature type="binding site" evidence="11">
    <location>
        <begin position="315"/>
        <end position="317"/>
    </location>
    <ligand>
        <name>substrate</name>
    </ligand>
</feature>
<evidence type="ECO:0000256" key="11">
    <source>
        <dbReference type="PIRSR" id="PIRSR038994-2"/>
    </source>
</evidence>